<dbReference type="Proteomes" id="UP001209540">
    <property type="component" value="Unassembled WGS sequence"/>
</dbReference>
<feature type="non-terminal residue" evidence="1">
    <location>
        <position position="205"/>
    </location>
</feature>
<protein>
    <submittedName>
        <fullName evidence="1">Uncharacterized protein</fullName>
    </submittedName>
</protein>
<comment type="caution">
    <text evidence="1">The sequence shown here is derived from an EMBL/GenBank/DDBJ whole genome shotgun (WGS) entry which is preliminary data.</text>
</comment>
<accession>A0AAD5P8Q6</accession>
<proteinExistence type="predicted"/>
<evidence type="ECO:0000313" key="1">
    <source>
        <dbReference type="EMBL" id="KAI9244497.1"/>
    </source>
</evidence>
<gene>
    <name evidence="1" type="ORF">BDA99DRAFT_529123</name>
</gene>
<sequence length="205" mass="23907">MNATTTNTQTIKSCSDCNCTYPIELFYSKRDFYKTCIICHNRCSDVGKAILNKMLITLNKAIELIPSYYNDDEDTVIDRDSASINYSVDVYIRIDENMAVEGRDGYHYYQYFTKDTWLKYRNSFIFVDDCQDSFIKGLIKRHFEYIHLTIKHSIGHRAVPDSVNKNVDKDIRVYIQQNCTRILHNNQFTSANMLLDQVAGQGIMK</sequence>
<organism evidence="1 2">
    <name type="scientific">Phascolomyces articulosus</name>
    <dbReference type="NCBI Taxonomy" id="60185"/>
    <lineage>
        <taxon>Eukaryota</taxon>
        <taxon>Fungi</taxon>
        <taxon>Fungi incertae sedis</taxon>
        <taxon>Mucoromycota</taxon>
        <taxon>Mucoromycotina</taxon>
        <taxon>Mucoromycetes</taxon>
        <taxon>Mucorales</taxon>
        <taxon>Lichtheimiaceae</taxon>
        <taxon>Phascolomyces</taxon>
    </lineage>
</organism>
<keyword evidence="2" id="KW-1185">Reference proteome</keyword>
<reference evidence="1" key="1">
    <citation type="journal article" date="2022" name="IScience">
        <title>Evolution of zygomycete secretomes and the origins of terrestrial fungal ecologies.</title>
        <authorList>
            <person name="Chang Y."/>
            <person name="Wang Y."/>
            <person name="Mondo S."/>
            <person name="Ahrendt S."/>
            <person name="Andreopoulos W."/>
            <person name="Barry K."/>
            <person name="Beard J."/>
            <person name="Benny G.L."/>
            <person name="Blankenship S."/>
            <person name="Bonito G."/>
            <person name="Cuomo C."/>
            <person name="Desiro A."/>
            <person name="Gervers K.A."/>
            <person name="Hundley H."/>
            <person name="Kuo A."/>
            <person name="LaButti K."/>
            <person name="Lang B.F."/>
            <person name="Lipzen A."/>
            <person name="O'Donnell K."/>
            <person name="Pangilinan J."/>
            <person name="Reynolds N."/>
            <person name="Sandor L."/>
            <person name="Smith M.E."/>
            <person name="Tsang A."/>
            <person name="Grigoriev I.V."/>
            <person name="Stajich J.E."/>
            <person name="Spatafora J.W."/>
        </authorList>
    </citation>
    <scope>NUCLEOTIDE SEQUENCE</scope>
    <source>
        <strain evidence="1">RSA 2281</strain>
    </source>
</reference>
<reference evidence="1" key="2">
    <citation type="submission" date="2023-02" db="EMBL/GenBank/DDBJ databases">
        <authorList>
            <consortium name="DOE Joint Genome Institute"/>
            <person name="Mondo S.J."/>
            <person name="Chang Y."/>
            <person name="Wang Y."/>
            <person name="Ahrendt S."/>
            <person name="Andreopoulos W."/>
            <person name="Barry K."/>
            <person name="Beard J."/>
            <person name="Benny G.L."/>
            <person name="Blankenship S."/>
            <person name="Bonito G."/>
            <person name="Cuomo C."/>
            <person name="Desiro A."/>
            <person name="Gervers K.A."/>
            <person name="Hundley H."/>
            <person name="Kuo A."/>
            <person name="LaButti K."/>
            <person name="Lang B.F."/>
            <person name="Lipzen A."/>
            <person name="O'Donnell K."/>
            <person name="Pangilinan J."/>
            <person name="Reynolds N."/>
            <person name="Sandor L."/>
            <person name="Smith M.W."/>
            <person name="Tsang A."/>
            <person name="Grigoriev I.V."/>
            <person name="Stajich J.E."/>
            <person name="Spatafora J.W."/>
        </authorList>
    </citation>
    <scope>NUCLEOTIDE SEQUENCE</scope>
    <source>
        <strain evidence="1">RSA 2281</strain>
    </source>
</reference>
<name>A0AAD5P8Q6_9FUNG</name>
<dbReference type="EMBL" id="JAIXMP010000059">
    <property type="protein sequence ID" value="KAI9244497.1"/>
    <property type="molecule type" value="Genomic_DNA"/>
</dbReference>
<evidence type="ECO:0000313" key="2">
    <source>
        <dbReference type="Proteomes" id="UP001209540"/>
    </source>
</evidence>
<dbReference type="AlphaFoldDB" id="A0AAD5P8Q6"/>